<name>A0ABR6XC99_9BURK</name>
<evidence type="ECO:0000313" key="3">
    <source>
        <dbReference type="Proteomes" id="UP000637632"/>
    </source>
</evidence>
<dbReference type="EMBL" id="JACOFT010000001">
    <property type="protein sequence ID" value="MBC3810001.1"/>
    <property type="molecule type" value="Genomic_DNA"/>
</dbReference>
<reference evidence="2 3" key="1">
    <citation type="submission" date="2020-08" db="EMBL/GenBank/DDBJ databases">
        <title>Novel species isolated from subtropical streams in China.</title>
        <authorList>
            <person name="Lu H."/>
        </authorList>
    </citation>
    <scope>NUCLEOTIDE SEQUENCE [LARGE SCALE GENOMIC DNA]</scope>
    <source>
        <strain evidence="2 3">CCTCC AB 2015119</strain>
    </source>
</reference>
<organism evidence="2 3">
    <name type="scientific">Undibacterium aquatile</name>
    <dbReference type="NCBI Taxonomy" id="1537398"/>
    <lineage>
        <taxon>Bacteria</taxon>
        <taxon>Pseudomonadati</taxon>
        <taxon>Pseudomonadota</taxon>
        <taxon>Betaproteobacteria</taxon>
        <taxon>Burkholderiales</taxon>
        <taxon>Oxalobacteraceae</taxon>
        <taxon>Undibacterium</taxon>
    </lineage>
</organism>
<evidence type="ECO:0000313" key="2">
    <source>
        <dbReference type="EMBL" id="MBC3810001.1"/>
    </source>
</evidence>
<gene>
    <name evidence="2" type="ORF">H8K26_00990</name>
</gene>
<dbReference type="Proteomes" id="UP000637632">
    <property type="component" value="Unassembled WGS sequence"/>
</dbReference>
<keyword evidence="1" id="KW-0812">Transmembrane</keyword>
<feature type="transmembrane region" description="Helical" evidence="1">
    <location>
        <begin position="18"/>
        <end position="36"/>
    </location>
</feature>
<comment type="caution">
    <text evidence="2">The sequence shown here is derived from an EMBL/GenBank/DDBJ whole genome shotgun (WGS) entry which is preliminary data.</text>
</comment>
<keyword evidence="3" id="KW-1185">Reference proteome</keyword>
<sequence>MDEQELQATLFSMLPTPAYIFGALLFGIIGFAAYRYGKKMEQTKCKWLGIALMLYPYLTGSDTRWLYATGTVLCAALYIYRNE</sequence>
<protein>
    <submittedName>
        <fullName evidence="2">Uncharacterized protein</fullName>
    </submittedName>
</protein>
<keyword evidence="1" id="KW-0472">Membrane</keyword>
<accession>A0ABR6XC99</accession>
<evidence type="ECO:0000256" key="1">
    <source>
        <dbReference type="SAM" id="Phobius"/>
    </source>
</evidence>
<proteinExistence type="predicted"/>
<keyword evidence="1" id="KW-1133">Transmembrane helix</keyword>